<reference evidence="1 2" key="1">
    <citation type="journal article" date="2019" name="Nat. Ecol. Evol.">
        <title>Megaphylogeny resolves global patterns of mushroom evolution.</title>
        <authorList>
            <person name="Varga T."/>
            <person name="Krizsan K."/>
            <person name="Foldi C."/>
            <person name="Dima B."/>
            <person name="Sanchez-Garcia M."/>
            <person name="Sanchez-Ramirez S."/>
            <person name="Szollosi G.J."/>
            <person name="Szarkandi J.G."/>
            <person name="Papp V."/>
            <person name="Albert L."/>
            <person name="Andreopoulos W."/>
            <person name="Angelini C."/>
            <person name="Antonin V."/>
            <person name="Barry K.W."/>
            <person name="Bougher N.L."/>
            <person name="Buchanan P."/>
            <person name="Buyck B."/>
            <person name="Bense V."/>
            <person name="Catcheside P."/>
            <person name="Chovatia M."/>
            <person name="Cooper J."/>
            <person name="Damon W."/>
            <person name="Desjardin D."/>
            <person name="Finy P."/>
            <person name="Geml J."/>
            <person name="Haridas S."/>
            <person name="Hughes K."/>
            <person name="Justo A."/>
            <person name="Karasinski D."/>
            <person name="Kautmanova I."/>
            <person name="Kiss B."/>
            <person name="Kocsube S."/>
            <person name="Kotiranta H."/>
            <person name="LaButti K.M."/>
            <person name="Lechner B.E."/>
            <person name="Liimatainen K."/>
            <person name="Lipzen A."/>
            <person name="Lukacs Z."/>
            <person name="Mihaltcheva S."/>
            <person name="Morgado L.N."/>
            <person name="Niskanen T."/>
            <person name="Noordeloos M.E."/>
            <person name="Ohm R.A."/>
            <person name="Ortiz-Santana B."/>
            <person name="Ovrebo C."/>
            <person name="Racz N."/>
            <person name="Riley R."/>
            <person name="Savchenko A."/>
            <person name="Shiryaev A."/>
            <person name="Soop K."/>
            <person name="Spirin V."/>
            <person name="Szebenyi C."/>
            <person name="Tomsovsky M."/>
            <person name="Tulloss R.E."/>
            <person name="Uehling J."/>
            <person name="Grigoriev I.V."/>
            <person name="Vagvolgyi C."/>
            <person name="Papp T."/>
            <person name="Martin F.M."/>
            <person name="Miettinen O."/>
            <person name="Hibbett D.S."/>
            <person name="Nagy L.G."/>
        </authorList>
    </citation>
    <scope>NUCLEOTIDE SEQUENCE [LARGE SCALE GENOMIC DNA]</scope>
    <source>
        <strain evidence="1 2">CBS 962.96</strain>
    </source>
</reference>
<name>A0A4S8MLL8_DENBC</name>
<keyword evidence="2" id="KW-1185">Reference proteome</keyword>
<protein>
    <submittedName>
        <fullName evidence="1">Uncharacterized protein</fullName>
    </submittedName>
</protein>
<dbReference type="EMBL" id="ML179067">
    <property type="protein sequence ID" value="THV03419.1"/>
    <property type="molecule type" value="Genomic_DNA"/>
</dbReference>
<evidence type="ECO:0000313" key="1">
    <source>
        <dbReference type="EMBL" id="THV03419.1"/>
    </source>
</evidence>
<evidence type="ECO:0000313" key="2">
    <source>
        <dbReference type="Proteomes" id="UP000297245"/>
    </source>
</evidence>
<accession>A0A4S8MLL8</accession>
<proteinExistence type="predicted"/>
<gene>
    <name evidence="1" type="ORF">K435DRAFT_285383</name>
</gene>
<sequence>MHSKVVLLDLNLQSTSLKRISNRSFSKISWVTASPLVVNALLPSMSKNFHGFLTRILGPKSMDKFREQSLCFGTPSHIITTSLKSIYPAVRSDIAAKIRRMRSQRRLTWSSSLPALAQKRLGLKGEEAY</sequence>
<dbReference type="Proteomes" id="UP000297245">
    <property type="component" value="Unassembled WGS sequence"/>
</dbReference>
<organism evidence="1 2">
    <name type="scientific">Dendrothele bispora (strain CBS 962.96)</name>
    <dbReference type="NCBI Taxonomy" id="1314807"/>
    <lineage>
        <taxon>Eukaryota</taxon>
        <taxon>Fungi</taxon>
        <taxon>Dikarya</taxon>
        <taxon>Basidiomycota</taxon>
        <taxon>Agaricomycotina</taxon>
        <taxon>Agaricomycetes</taxon>
        <taxon>Agaricomycetidae</taxon>
        <taxon>Agaricales</taxon>
        <taxon>Agaricales incertae sedis</taxon>
        <taxon>Dendrothele</taxon>
    </lineage>
</organism>
<dbReference type="OrthoDB" id="371245at2759"/>
<dbReference type="AlphaFoldDB" id="A0A4S8MLL8"/>